<name>A0A0E9WFN7_ANGAN</name>
<dbReference type="EMBL" id="GBXM01019466">
    <property type="protein sequence ID" value="JAH89111.1"/>
    <property type="molecule type" value="Transcribed_RNA"/>
</dbReference>
<reference evidence="1" key="2">
    <citation type="journal article" date="2015" name="Fish Shellfish Immunol.">
        <title>Early steps in the European eel (Anguilla anguilla)-Vibrio vulnificus interaction in the gills: Role of the RtxA13 toxin.</title>
        <authorList>
            <person name="Callol A."/>
            <person name="Pajuelo D."/>
            <person name="Ebbesson L."/>
            <person name="Teles M."/>
            <person name="MacKenzie S."/>
            <person name="Amaro C."/>
        </authorList>
    </citation>
    <scope>NUCLEOTIDE SEQUENCE</scope>
</reference>
<protein>
    <submittedName>
        <fullName evidence="1">Uncharacterized protein</fullName>
    </submittedName>
</protein>
<sequence length="86" mass="9950">MITRSVPERDKVLRWLTHPAICSLEKVKVRPSKRTTSFCITHKSTGHMYSTSTHNPSLQHKAVMLCSNEWLFPKGNSWHSLVLVQY</sequence>
<accession>A0A0E9WFN7</accession>
<proteinExistence type="predicted"/>
<dbReference type="AlphaFoldDB" id="A0A0E9WFN7"/>
<evidence type="ECO:0000313" key="1">
    <source>
        <dbReference type="EMBL" id="JAH89111.1"/>
    </source>
</evidence>
<reference evidence="1" key="1">
    <citation type="submission" date="2014-11" db="EMBL/GenBank/DDBJ databases">
        <authorList>
            <person name="Amaro Gonzalez C."/>
        </authorList>
    </citation>
    <scope>NUCLEOTIDE SEQUENCE</scope>
</reference>
<organism evidence="1">
    <name type="scientific">Anguilla anguilla</name>
    <name type="common">European freshwater eel</name>
    <name type="synonym">Muraena anguilla</name>
    <dbReference type="NCBI Taxonomy" id="7936"/>
    <lineage>
        <taxon>Eukaryota</taxon>
        <taxon>Metazoa</taxon>
        <taxon>Chordata</taxon>
        <taxon>Craniata</taxon>
        <taxon>Vertebrata</taxon>
        <taxon>Euteleostomi</taxon>
        <taxon>Actinopterygii</taxon>
        <taxon>Neopterygii</taxon>
        <taxon>Teleostei</taxon>
        <taxon>Anguilliformes</taxon>
        <taxon>Anguillidae</taxon>
        <taxon>Anguilla</taxon>
    </lineage>
</organism>